<organism evidence="2 3">
    <name type="scientific">Vermiconidia calcicola</name>
    <dbReference type="NCBI Taxonomy" id="1690605"/>
    <lineage>
        <taxon>Eukaryota</taxon>
        <taxon>Fungi</taxon>
        <taxon>Dikarya</taxon>
        <taxon>Ascomycota</taxon>
        <taxon>Pezizomycotina</taxon>
        <taxon>Dothideomycetes</taxon>
        <taxon>Dothideomycetidae</taxon>
        <taxon>Mycosphaerellales</taxon>
        <taxon>Extremaceae</taxon>
        <taxon>Vermiconidia</taxon>
    </lineage>
</organism>
<dbReference type="PANTHER" id="PTHR43135">
    <property type="entry name" value="ALPHA-D-RIBOSE 1-METHYLPHOSPHONATE 5-TRIPHOSPHATE DIPHOSPHATASE"/>
    <property type="match status" value="1"/>
</dbReference>
<reference evidence="2 3" key="1">
    <citation type="submission" date="2023-06" db="EMBL/GenBank/DDBJ databases">
        <title>Black Yeasts Isolated from many extreme environments.</title>
        <authorList>
            <person name="Coleine C."/>
            <person name="Stajich J.E."/>
            <person name="Selbmann L."/>
        </authorList>
    </citation>
    <scope>NUCLEOTIDE SEQUENCE [LARGE SCALE GENOMIC DNA]</scope>
    <source>
        <strain evidence="2 3">CCFEE 5887</strain>
    </source>
</reference>
<dbReference type="EMBL" id="JAXLQG010000007">
    <property type="protein sequence ID" value="KAK5537629.1"/>
    <property type="molecule type" value="Genomic_DNA"/>
</dbReference>
<proteinExistence type="predicted"/>
<dbReference type="GO" id="GO:0016810">
    <property type="term" value="F:hydrolase activity, acting on carbon-nitrogen (but not peptide) bonds"/>
    <property type="evidence" value="ECO:0007669"/>
    <property type="project" value="InterPro"/>
</dbReference>
<comment type="caution">
    <text evidence="2">The sequence shown here is derived from an EMBL/GenBank/DDBJ whole genome shotgun (WGS) entry which is preliminary data.</text>
</comment>
<dbReference type="Pfam" id="PF01979">
    <property type="entry name" value="Amidohydro_1"/>
    <property type="match status" value="1"/>
</dbReference>
<dbReference type="PANTHER" id="PTHR43135:SF3">
    <property type="entry name" value="ALPHA-D-RIBOSE 1-METHYLPHOSPHONATE 5-TRIPHOSPHATE DIPHOSPHATASE"/>
    <property type="match status" value="1"/>
</dbReference>
<dbReference type="SUPFAM" id="SSF51556">
    <property type="entry name" value="Metallo-dependent hydrolases"/>
    <property type="match status" value="1"/>
</dbReference>
<dbReference type="Gene3D" id="2.30.40.10">
    <property type="entry name" value="Urease, subunit C, domain 1"/>
    <property type="match status" value="1"/>
</dbReference>
<dbReference type="Gene3D" id="1.20.58.520">
    <property type="entry name" value="Amidohydrolase"/>
    <property type="match status" value="1"/>
</dbReference>
<name>A0AAV9Q8G3_9PEZI</name>
<dbReference type="InterPro" id="IPR011059">
    <property type="entry name" value="Metal-dep_hydrolase_composite"/>
</dbReference>
<dbReference type="AlphaFoldDB" id="A0AAV9Q8G3"/>
<sequence>MSFTAITNVRVFDGENILPATTVVVSGTTISSVGRIVPGGATVVDGKGCTLLPGLIDSHVHTGIPQLELALRFGVTTELEMMGHWTADQRNEISERDDLADLRTANYGLTPPEGHPNQLTKKLDLPMPQPDHSCGSNHEPLLMNAQTPDEAIAFVRQRVKEGADYIKIMIEEGSVFQSPGLPMLSQETISAAVQEAHRHNKLTIAHAMTYDAAEAAATAGIDGLAHLFIDRGADSSIVKKLSGMFITPCLCLNASILGNKPTEFAADPRVSAKLPPAWLAHLQGSMDTFTVAGFDVVLKTVADLHKAGIDILVGTDSSFPVPHLAGIAHGASVHHELQLLVRAGFTPTEALRAATSVPARCFGLTDRGRIQEGLRADLLLVEGDPTSDIRNTLSIRSVWRRGSLLSSPRDNNTSLGLHTAA</sequence>
<feature type="domain" description="Amidohydrolase-related" evidence="1">
    <location>
        <begin position="50"/>
        <end position="402"/>
    </location>
</feature>
<dbReference type="InterPro" id="IPR032466">
    <property type="entry name" value="Metal_Hydrolase"/>
</dbReference>
<dbReference type="Proteomes" id="UP001345827">
    <property type="component" value="Unassembled WGS sequence"/>
</dbReference>
<evidence type="ECO:0000313" key="3">
    <source>
        <dbReference type="Proteomes" id="UP001345827"/>
    </source>
</evidence>
<keyword evidence="3" id="KW-1185">Reference proteome</keyword>
<accession>A0AAV9Q8G3</accession>
<evidence type="ECO:0000313" key="2">
    <source>
        <dbReference type="EMBL" id="KAK5537629.1"/>
    </source>
</evidence>
<dbReference type="Gene3D" id="3.30.110.90">
    <property type="entry name" value="Amidohydrolase"/>
    <property type="match status" value="1"/>
</dbReference>
<dbReference type="Gene3D" id="3.40.50.10910">
    <property type="entry name" value="Amidohydrolase"/>
    <property type="match status" value="1"/>
</dbReference>
<protein>
    <recommendedName>
        <fullName evidence="1">Amidohydrolase-related domain-containing protein</fullName>
    </recommendedName>
</protein>
<dbReference type="InterPro" id="IPR051781">
    <property type="entry name" value="Metallo-dep_Hydrolase"/>
</dbReference>
<dbReference type="SUPFAM" id="SSF51338">
    <property type="entry name" value="Composite domain of metallo-dependent hydrolases"/>
    <property type="match status" value="1"/>
</dbReference>
<dbReference type="InterPro" id="IPR006680">
    <property type="entry name" value="Amidohydro-rel"/>
</dbReference>
<evidence type="ECO:0000259" key="1">
    <source>
        <dbReference type="Pfam" id="PF01979"/>
    </source>
</evidence>
<gene>
    <name evidence="2" type="ORF">LTR25_004881</name>
</gene>